<keyword evidence="2" id="KW-1185">Reference proteome</keyword>
<dbReference type="EMBL" id="JAHQIW010003354">
    <property type="protein sequence ID" value="KAJ1358279.1"/>
    <property type="molecule type" value="Genomic_DNA"/>
</dbReference>
<organism evidence="1 2">
    <name type="scientific">Parelaphostrongylus tenuis</name>
    <name type="common">Meningeal worm</name>
    <dbReference type="NCBI Taxonomy" id="148309"/>
    <lineage>
        <taxon>Eukaryota</taxon>
        <taxon>Metazoa</taxon>
        <taxon>Ecdysozoa</taxon>
        <taxon>Nematoda</taxon>
        <taxon>Chromadorea</taxon>
        <taxon>Rhabditida</taxon>
        <taxon>Rhabditina</taxon>
        <taxon>Rhabditomorpha</taxon>
        <taxon>Strongyloidea</taxon>
        <taxon>Metastrongylidae</taxon>
        <taxon>Parelaphostrongylus</taxon>
    </lineage>
</organism>
<gene>
    <name evidence="1" type="ORF">KIN20_016674</name>
</gene>
<accession>A0AAD5N255</accession>
<comment type="caution">
    <text evidence="1">The sequence shown here is derived from an EMBL/GenBank/DDBJ whole genome shotgun (WGS) entry which is preliminary data.</text>
</comment>
<protein>
    <submittedName>
        <fullName evidence="1">Uncharacterized protein</fullName>
    </submittedName>
</protein>
<reference evidence="1" key="1">
    <citation type="submission" date="2021-06" db="EMBL/GenBank/DDBJ databases">
        <title>Parelaphostrongylus tenuis whole genome reference sequence.</title>
        <authorList>
            <person name="Garwood T.J."/>
            <person name="Larsen P.A."/>
            <person name="Fountain-Jones N.M."/>
            <person name="Garbe J.R."/>
            <person name="Macchietto M.G."/>
            <person name="Kania S.A."/>
            <person name="Gerhold R.W."/>
            <person name="Richards J.E."/>
            <person name="Wolf T.M."/>
        </authorList>
    </citation>
    <scope>NUCLEOTIDE SEQUENCE</scope>
    <source>
        <strain evidence="1">MNPRO001-30</strain>
        <tissue evidence="1">Meninges</tissue>
    </source>
</reference>
<evidence type="ECO:0000313" key="2">
    <source>
        <dbReference type="Proteomes" id="UP001196413"/>
    </source>
</evidence>
<evidence type="ECO:0000313" key="1">
    <source>
        <dbReference type="EMBL" id="KAJ1358279.1"/>
    </source>
</evidence>
<sequence>MSRLCHLQGVASTTSHNANVRRTKIEADSQKEDRVCNSVKQASSSRTSAVVLHWLTAVQKKSKKDADLPPESQSQELIDFIIHRVRRWTALTIVSRCRTLSAGMVQGRWSCRILQLQFRWKLANVKQTIEEATTVLHQIQWIMFGGEHSISSVQKWSKRALSSHLKQGEGAFSHKANCRENGADHGGTAETRVCVYRTLATNEFVRHLEDSERLSNYAIPEGYTLYSVSTYVENPSIPIIRRTDVGRRHYRCILTNHFVEVPIPAVKMISPISSVRVV</sequence>
<proteinExistence type="predicted"/>
<name>A0AAD5N255_PARTN</name>
<dbReference type="Proteomes" id="UP001196413">
    <property type="component" value="Unassembled WGS sequence"/>
</dbReference>
<dbReference type="AlphaFoldDB" id="A0AAD5N255"/>